<evidence type="ECO:0000313" key="2">
    <source>
        <dbReference type="EMBL" id="AYV75424.1"/>
    </source>
</evidence>
<evidence type="ECO:0000259" key="1">
    <source>
        <dbReference type="Pfam" id="PF10544"/>
    </source>
</evidence>
<reference evidence="2" key="1">
    <citation type="submission" date="2018-10" db="EMBL/GenBank/DDBJ databases">
        <title>Hidden diversity of soil giant viruses.</title>
        <authorList>
            <person name="Schulz F."/>
            <person name="Alteio L."/>
            <person name="Goudeau D."/>
            <person name="Ryan E.M."/>
            <person name="Malmstrom R.R."/>
            <person name="Blanchard J."/>
            <person name="Woyke T."/>
        </authorList>
    </citation>
    <scope>NUCLEOTIDE SEQUENCE</scope>
    <source>
        <strain evidence="2">TEV1</strain>
    </source>
</reference>
<organism evidence="2">
    <name type="scientific">Terrestrivirus sp</name>
    <dbReference type="NCBI Taxonomy" id="2487775"/>
    <lineage>
        <taxon>Viruses</taxon>
        <taxon>Varidnaviria</taxon>
        <taxon>Bamfordvirae</taxon>
        <taxon>Nucleocytoviricota</taxon>
        <taxon>Megaviricetes</taxon>
        <taxon>Imitervirales</taxon>
        <taxon>Mimiviridae</taxon>
        <taxon>Klosneuvirinae</taxon>
    </lineage>
</organism>
<proteinExistence type="predicted"/>
<dbReference type="Pfam" id="PF10544">
    <property type="entry name" value="T5orf172"/>
    <property type="match status" value="1"/>
</dbReference>
<protein>
    <recommendedName>
        <fullName evidence="1">Bacteriophage T5 Orf172 DNA-binding domain-containing protein</fullName>
    </recommendedName>
</protein>
<feature type="domain" description="Bacteriophage T5 Orf172 DNA-binding" evidence="1">
    <location>
        <begin position="54"/>
        <end position="138"/>
    </location>
</feature>
<dbReference type="EMBL" id="MK071979">
    <property type="protein sequence ID" value="AYV75424.1"/>
    <property type="molecule type" value="Genomic_DNA"/>
</dbReference>
<gene>
    <name evidence="2" type="ORF">Terrestrivirus1_298</name>
</gene>
<accession>A0A3G4ZLY7</accession>
<dbReference type="InterPro" id="IPR018306">
    <property type="entry name" value="Phage_T5_Orf172_DNA-bd"/>
</dbReference>
<sequence>MVNPDIKNKLKQKSADVNVTVEDSKCVYMCISMLSEAFFKGDDGKVYGPCNLACIKIGKTHRSLYKRMIEHTYEHDVFTSIPILQCTPKGKMGIDEFEKTIKKELAKFNTKISCSVSKNFKIPQELFIVSIDVVNSFKKIAKNNDMDIKMESTDIFDFSKLKNNDDFLTAYEEHFDELFQDEDPIEYTTITSPDDSLTTEQIRIFRNNMEDIVYKKLDLPRQPSLSE</sequence>
<name>A0A3G4ZLY7_9VIRU</name>